<accession>A0ABW8CXL2</accession>
<proteinExistence type="predicted"/>
<dbReference type="PROSITE" id="PS50801">
    <property type="entry name" value="STAS"/>
    <property type="match status" value="1"/>
</dbReference>
<gene>
    <name evidence="3" type="ORF">ACIGW0_22990</name>
</gene>
<evidence type="ECO:0000256" key="1">
    <source>
        <dbReference type="SAM" id="MobiDB-lite"/>
    </source>
</evidence>
<name>A0ABW8CXL2_STRBI</name>
<sequence>MTYLPTDLTVTVCSTHPHALHLAVAGDLDYESARQFTHETNQALDTHHQEHGPLLRDLHLDFSGLTGIDSSALSALLLLHRRTHPAGVTLHLDHRPVHMTRILELTGIADHLTQDARTPHTAAGTTPEDQVGKASAP</sequence>
<dbReference type="Pfam" id="PF13466">
    <property type="entry name" value="STAS_2"/>
    <property type="match status" value="1"/>
</dbReference>
<evidence type="ECO:0000313" key="4">
    <source>
        <dbReference type="Proteomes" id="UP001614391"/>
    </source>
</evidence>
<dbReference type="InterPro" id="IPR058548">
    <property type="entry name" value="MlaB-like_STAS"/>
</dbReference>
<dbReference type="CDD" id="cd07043">
    <property type="entry name" value="STAS_anti-anti-sigma_factors"/>
    <property type="match status" value="1"/>
</dbReference>
<comment type="caution">
    <text evidence="3">The sequence shown here is derived from an EMBL/GenBank/DDBJ whole genome shotgun (WGS) entry which is preliminary data.</text>
</comment>
<dbReference type="RefSeq" id="WP_399617789.1">
    <property type="nucleotide sequence ID" value="NZ_JBITYT010000010.1"/>
</dbReference>
<feature type="region of interest" description="Disordered" evidence="1">
    <location>
        <begin position="118"/>
        <end position="137"/>
    </location>
</feature>
<dbReference type="InterPro" id="IPR002645">
    <property type="entry name" value="STAS_dom"/>
</dbReference>
<reference evidence="3 4" key="1">
    <citation type="submission" date="2024-10" db="EMBL/GenBank/DDBJ databases">
        <title>The Natural Products Discovery Center: Release of the First 8490 Sequenced Strains for Exploring Actinobacteria Biosynthetic Diversity.</title>
        <authorList>
            <person name="Kalkreuter E."/>
            <person name="Kautsar S.A."/>
            <person name="Yang D."/>
            <person name="Bader C.D."/>
            <person name="Teijaro C.N."/>
            <person name="Fluegel L."/>
            <person name="Davis C.M."/>
            <person name="Simpson J.R."/>
            <person name="Lauterbach L."/>
            <person name="Steele A.D."/>
            <person name="Gui C."/>
            <person name="Meng S."/>
            <person name="Li G."/>
            <person name="Viehrig K."/>
            <person name="Ye F."/>
            <person name="Su P."/>
            <person name="Kiefer A.F."/>
            <person name="Nichols A."/>
            <person name="Cepeda A.J."/>
            <person name="Yan W."/>
            <person name="Fan B."/>
            <person name="Jiang Y."/>
            <person name="Adhikari A."/>
            <person name="Zheng C.-J."/>
            <person name="Schuster L."/>
            <person name="Cowan T.M."/>
            <person name="Smanski M.J."/>
            <person name="Chevrette M.G."/>
            <person name="De Carvalho L.P.S."/>
            <person name="Shen B."/>
        </authorList>
    </citation>
    <scope>NUCLEOTIDE SEQUENCE [LARGE SCALE GENOMIC DNA]</scope>
    <source>
        <strain evidence="3 4">NPDC053346</strain>
    </source>
</reference>
<keyword evidence="4" id="KW-1185">Reference proteome</keyword>
<dbReference type="EMBL" id="JBITYT010000010">
    <property type="protein sequence ID" value="MFI9122234.1"/>
    <property type="molecule type" value="Genomic_DNA"/>
</dbReference>
<dbReference type="Gene3D" id="3.30.750.24">
    <property type="entry name" value="STAS domain"/>
    <property type="match status" value="1"/>
</dbReference>
<dbReference type="InterPro" id="IPR036513">
    <property type="entry name" value="STAS_dom_sf"/>
</dbReference>
<organism evidence="3 4">
    <name type="scientific">Streptomyces bikiniensis</name>
    <dbReference type="NCBI Taxonomy" id="1896"/>
    <lineage>
        <taxon>Bacteria</taxon>
        <taxon>Bacillati</taxon>
        <taxon>Actinomycetota</taxon>
        <taxon>Actinomycetes</taxon>
        <taxon>Kitasatosporales</taxon>
        <taxon>Streptomycetaceae</taxon>
        <taxon>Streptomyces</taxon>
    </lineage>
</organism>
<feature type="domain" description="STAS" evidence="2">
    <location>
        <begin position="22"/>
        <end position="112"/>
    </location>
</feature>
<evidence type="ECO:0000313" key="3">
    <source>
        <dbReference type="EMBL" id="MFI9122234.1"/>
    </source>
</evidence>
<protein>
    <submittedName>
        <fullName evidence="3">STAS domain-containing protein</fullName>
    </submittedName>
</protein>
<dbReference type="Proteomes" id="UP001614391">
    <property type="component" value="Unassembled WGS sequence"/>
</dbReference>
<dbReference type="SUPFAM" id="SSF52091">
    <property type="entry name" value="SpoIIaa-like"/>
    <property type="match status" value="1"/>
</dbReference>
<evidence type="ECO:0000259" key="2">
    <source>
        <dbReference type="PROSITE" id="PS50801"/>
    </source>
</evidence>